<dbReference type="EMBL" id="BMAR01000006">
    <property type="protein sequence ID" value="GFR43864.1"/>
    <property type="molecule type" value="Genomic_DNA"/>
</dbReference>
<evidence type="ECO:0000313" key="3">
    <source>
        <dbReference type="Proteomes" id="UP001054857"/>
    </source>
</evidence>
<sequence length="169" mass="16475">SSGAVLLLEVACRHQQQLQAGAAHQVAVAGTGAAAAATAPGQGAAGPSVMVAGAGEPEPVGQLLRHGAAEAAWSAAVVAAARLPGEVFSSPLVLPAAAAAAEKEEEGGGPLGAHAGSQVPPFGATSISTSSATDGPLEQHPSRRPPRGAAVCVFVGCRDDCVYALEVRC</sequence>
<dbReference type="Proteomes" id="UP001054857">
    <property type="component" value="Unassembled WGS sequence"/>
</dbReference>
<keyword evidence="3" id="KW-1185">Reference proteome</keyword>
<protein>
    <submittedName>
        <fullName evidence="2">Uncharacterized protein</fullName>
    </submittedName>
</protein>
<reference evidence="2 3" key="1">
    <citation type="journal article" date="2021" name="Sci. Rep.">
        <title>Genome sequencing of the multicellular alga Astrephomene provides insights into convergent evolution of germ-soma differentiation.</title>
        <authorList>
            <person name="Yamashita S."/>
            <person name="Yamamoto K."/>
            <person name="Matsuzaki R."/>
            <person name="Suzuki S."/>
            <person name="Yamaguchi H."/>
            <person name="Hirooka S."/>
            <person name="Minakuchi Y."/>
            <person name="Miyagishima S."/>
            <person name="Kawachi M."/>
            <person name="Toyoda A."/>
            <person name="Nozaki H."/>
        </authorList>
    </citation>
    <scope>NUCLEOTIDE SEQUENCE [LARGE SCALE GENOMIC DNA]</scope>
    <source>
        <strain evidence="2 3">NIES-4017</strain>
    </source>
</reference>
<name>A0AAD3HJQ4_9CHLO</name>
<evidence type="ECO:0000313" key="2">
    <source>
        <dbReference type="EMBL" id="GFR43864.1"/>
    </source>
</evidence>
<feature type="non-terminal residue" evidence="2">
    <location>
        <position position="169"/>
    </location>
</feature>
<proteinExistence type="predicted"/>
<organism evidence="2 3">
    <name type="scientific">Astrephomene gubernaculifera</name>
    <dbReference type="NCBI Taxonomy" id="47775"/>
    <lineage>
        <taxon>Eukaryota</taxon>
        <taxon>Viridiplantae</taxon>
        <taxon>Chlorophyta</taxon>
        <taxon>core chlorophytes</taxon>
        <taxon>Chlorophyceae</taxon>
        <taxon>CS clade</taxon>
        <taxon>Chlamydomonadales</taxon>
        <taxon>Astrephomenaceae</taxon>
        <taxon>Astrephomene</taxon>
    </lineage>
</organism>
<accession>A0AAD3HJQ4</accession>
<dbReference type="AlphaFoldDB" id="A0AAD3HJQ4"/>
<feature type="region of interest" description="Disordered" evidence="1">
    <location>
        <begin position="104"/>
        <end position="146"/>
    </location>
</feature>
<gene>
    <name evidence="2" type="ORF">Agub_g4993</name>
</gene>
<comment type="caution">
    <text evidence="2">The sequence shown here is derived from an EMBL/GenBank/DDBJ whole genome shotgun (WGS) entry which is preliminary data.</text>
</comment>
<evidence type="ECO:0000256" key="1">
    <source>
        <dbReference type="SAM" id="MobiDB-lite"/>
    </source>
</evidence>